<dbReference type="PANTHER" id="PTHR46438:SF11">
    <property type="entry name" value="LIPASE-RELATED"/>
    <property type="match status" value="1"/>
</dbReference>
<dbReference type="PANTHER" id="PTHR46438">
    <property type="entry name" value="ALPHA/BETA-HYDROLASES SUPERFAMILY PROTEIN"/>
    <property type="match status" value="1"/>
</dbReference>
<dbReference type="InterPro" id="IPR029058">
    <property type="entry name" value="AB_hydrolase_fold"/>
</dbReference>
<dbReference type="OrthoDB" id="5853561at2"/>
<protein>
    <submittedName>
        <fullName evidence="2">Pimeloyl-ACP methyl ester carboxylesterase</fullName>
    </submittedName>
</protein>
<reference evidence="2 3" key="1">
    <citation type="submission" date="2019-02" db="EMBL/GenBank/DDBJ databases">
        <title>Genomic Encyclopedia of Type Strains, Phase IV (KMG-IV): sequencing the most valuable type-strain genomes for metagenomic binning, comparative biology and taxonomic classification.</title>
        <authorList>
            <person name="Goeker M."/>
        </authorList>
    </citation>
    <scope>NUCLEOTIDE SEQUENCE [LARGE SCALE GENOMIC DNA]</scope>
    <source>
        <strain evidence="2 3">DSM 105135</strain>
    </source>
</reference>
<comment type="caution">
    <text evidence="2">The sequence shown here is derived from an EMBL/GenBank/DDBJ whole genome shotgun (WGS) entry which is preliminary data.</text>
</comment>
<dbReference type="AlphaFoldDB" id="A0A4V2G3T8"/>
<dbReference type="Pfam" id="PF12697">
    <property type="entry name" value="Abhydrolase_6"/>
    <property type="match status" value="1"/>
</dbReference>
<name>A0A4V2G3T8_9GAMM</name>
<evidence type="ECO:0000313" key="3">
    <source>
        <dbReference type="Proteomes" id="UP000292423"/>
    </source>
</evidence>
<evidence type="ECO:0000259" key="1">
    <source>
        <dbReference type="Pfam" id="PF12697"/>
    </source>
</evidence>
<evidence type="ECO:0000313" key="2">
    <source>
        <dbReference type="EMBL" id="RZU38376.1"/>
    </source>
</evidence>
<accession>A0A4V2G3T8</accession>
<dbReference type="Proteomes" id="UP000292423">
    <property type="component" value="Unassembled WGS sequence"/>
</dbReference>
<gene>
    <name evidence="2" type="ORF">EV700_2307</name>
</gene>
<dbReference type="PRINTS" id="PR00111">
    <property type="entry name" value="ABHYDROLASE"/>
</dbReference>
<dbReference type="InterPro" id="IPR000073">
    <property type="entry name" value="AB_hydrolase_1"/>
</dbReference>
<keyword evidence="3" id="KW-1185">Reference proteome</keyword>
<dbReference type="SUPFAM" id="SSF53474">
    <property type="entry name" value="alpha/beta-Hydrolases"/>
    <property type="match status" value="1"/>
</dbReference>
<dbReference type="RefSeq" id="WP_130413903.1">
    <property type="nucleotide sequence ID" value="NZ_SHKX01000013.1"/>
</dbReference>
<organism evidence="2 3">
    <name type="scientific">Fluviicoccus keumensis</name>
    <dbReference type="NCBI Taxonomy" id="1435465"/>
    <lineage>
        <taxon>Bacteria</taxon>
        <taxon>Pseudomonadati</taxon>
        <taxon>Pseudomonadota</taxon>
        <taxon>Gammaproteobacteria</taxon>
        <taxon>Moraxellales</taxon>
        <taxon>Moraxellaceae</taxon>
        <taxon>Fluviicoccus</taxon>
    </lineage>
</organism>
<dbReference type="EMBL" id="SHKX01000013">
    <property type="protein sequence ID" value="RZU38376.1"/>
    <property type="molecule type" value="Genomic_DNA"/>
</dbReference>
<proteinExistence type="predicted"/>
<sequence length="258" mass="28432">MAWHYKQRGTGRPLILLHGIGMSSNAWKPVMPILAAQRRVIAFDLPGFGRTPPLPAGTPPTAENIIRSLQDSLHEMGIDEPVDFAGNSLGGYFAMEAARRGLARSVVALSPGGLWERDASAHVKPLFRIMRKGLQTFPLLGEALVLLPPLRMMLMAVPMTSQGWKIPARDAIVSLRNFARAPGFDDTLEAVEPFRDGRKITVPLTVAFGDRDWLLTAASQNRGELPAHTRWLKPRGWGHVPMWDDPKGVAQLIIEGTR</sequence>
<dbReference type="Gene3D" id="3.40.50.1820">
    <property type="entry name" value="alpha/beta hydrolase"/>
    <property type="match status" value="1"/>
</dbReference>
<feature type="domain" description="AB hydrolase-1" evidence="1">
    <location>
        <begin position="14"/>
        <end position="251"/>
    </location>
</feature>